<dbReference type="GO" id="GO:0097311">
    <property type="term" value="C:bacterial biofilm matrix"/>
    <property type="evidence" value="ECO:0007669"/>
    <property type="project" value="InterPro"/>
</dbReference>
<name>A0A411A7W5_BACVE</name>
<dbReference type="Proteomes" id="UP000587477">
    <property type="component" value="Chromosome"/>
</dbReference>
<feature type="region of interest" description="Disordered" evidence="1">
    <location>
        <begin position="191"/>
        <end position="223"/>
    </location>
</feature>
<sequence>MFRLLRMEKKGKVRWRMMLFLRLSFIFCLSVMICAQFTGDTSSSFNDVKSFSLPVQTCGDFQYTDDDCRYDERWDQSDLHITNQTDTSGTVCAPLQLYAELENKGKERTVSDWKWELHKITSQQQPLRNGNVVDKGLITDKKSKTIYKIESKRSLQPGIYAFKVYKPEGYPADEEKFEWSKPMKLVKCREQATVSDLKKTEKEPAEPVKESGEEHEKNAETDQ</sequence>
<accession>A0A411A7W5</accession>
<dbReference type="InterPro" id="IPR023848">
    <property type="entry name" value="TasA"/>
</dbReference>
<dbReference type="AlphaFoldDB" id="A0A411A7W5"/>
<dbReference type="NCBIfam" id="TIGR04087">
    <property type="entry name" value="YqxM_for_SipW"/>
    <property type="match status" value="1"/>
</dbReference>
<feature type="compositionally biased region" description="Basic and acidic residues" evidence="1">
    <location>
        <begin position="196"/>
        <end position="223"/>
    </location>
</feature>
<dbReference type="EMBL" id="CP063687">
    <property type="protein sequence ID" value="QOY28332.1"/>
    <property type="molecule type" value="Genomic_DNA"/>
</dbReference>
<dbReference type="InterPro" id="IPR023833">
    <property type="entry name" value="Signal_pept_SipW-depend-type"/>
</dbReference>
<reference evidence="3" key="1">
    <citation type="submission" date="2020-10" db="EMBL/GenBank/DDBJ databases">
        <title>Complete genome sequence of Bacillus velezensis NST6.</title>
        <authorList>
            <person name="Choi J."/>
        </authorList>
    </citation>
    <scope>NUCLEOTIDE SEQUENCE [LARGE SCALE GENOMIC DNA]</scope>
    <source>
        <strain evidence="3">NST6</strain>
    </source>
</reference>
<evidence type="ECO:0000313" key="2">
    <source>
        <dbReference type="EMBL" id="QOY28332.1"/>
    </source>
</evidence>
<evidence type="ECO:0000256" key="1">
    <source>
        <dbReference type="SAM" id="MobiDB-lite"/>
    </source>
</evidence>
<dbReference type="NCBIfam" id="TIGR04088">
    <property type="entry name" value="cognate_SipW"/>
    <property type="match status" value="1"/>
</dbReference>
<gene>
    <name evidence="2" type="ORF">BACVE_003373</name>
</gene>
<evidence type="ECO:0000313" key="3">
    <source>
        <dbReference type="Proteomes" id="UP000587477"/>
    </source>
</evidence>
<protein>
    <submittedName>
        <fullName evidence="2">Uncharacterized protein</fullName>
    </submittedName>
</protein>
<dbReference type="RefSeq" id="WP_025649852.1">
    <property type="nucleotide sequence ID" value="NZ_BDDG01000002.1"/>
</dbReference>
<proteinExistence type="predicted"/>
<organism evidence="2 3">
    <name type="scientific">Bacillus velezensis</name>
    <dbReference type="NCBI Taxonomy" id="492670"/>
    <lineage>
        <taxon>Bacteria</taxon>
        <taxon>Bacillati</taxon>
        <taxon>Bacillota</taxon>
        <taxon>Bacilli</taxon>
        <taxon>Bacillales</taxon>
        <taxon>Bacillaceae</taxon>
        <taxon>Bacillus</taxon>
        <taxon>Bacillus amyloliquefaciens group</taxon>
    </lineage>
</organism>